<sequence>MKRKKKFNSKIDNYIQAILNDKIDKSHNNFDFYNPHPIFEEIEEENYNNKKRKLVFDKNSCRQRKILKSEIHETITINKTENSNTNNDPAKKLSLLERIRLKEKNKLEANKLKYRNNTIDSNKPIKKIKEENYLIGKLKPVFNILYFLENNKPYSINKLAEKILDSSTSTSLSTKEATQILNIMDKRLPNEIFQIVEFKNGKPSNENETKIKEEIQTRIVKFNFFNKRDEILKYLS</sequence>
<dbReference type="EMBL" id="KV454478">
    <property type="protein sequence ID" value="ODV62096.1"/>
    <property type="molecule type" value="Genomic_DNA"/>
</dbReference>
<comment type="similarity">
    <text evidence="1">Belongs to the Cdt1 family.</text>
</comment>
<dbReference type="Proteomes" id="UP000095038">
    <property type="component" value="Unassembled WGS sequence"/>
</dbReference>
<dbReference type="InterPro" id="IPR032054">
    <property type="entry name" value="Cdt1_C"/>
</dbReference>
<organism evidence="4 5">
    <name type="scientific">Ascoidea rubescens DSM 1968</name>
    <dbReference type="NCBI Taxonomy" id="1344418"/>
    <lineage>
        <taxon>Eukaryota</taxon>
        <taxon>Fungi</taxon>
        <taxon>Dikarya</taxon>
        <taxon>Ascomycota</taxon>
        <taxon>Saccharomycotina</taxon>
        <taxon>Saccharomycetes</taxon>
        <taxon>Ascoideaceae</taxon>
        <taxon>Ascoidea</taxon>
    </lineage>
</organism>
<dbReference type="InterPro" id="IPR038090">
    <property type="entry name" value="Cdt1_C_WH_dom_sf"/>
</dbReference>
<evidence type="ECO:0000259" key="3">
    <source>
        <dbReference type="Pfam" id="PF16679"/>
    </source>
</evidence>
<dbReference type="GeneID" id="30965347"/>
<dbReference type="RefSeq" id="XP_020048403.1">
    <property type="nucleotide sequence ID" value="XM_020191711.1"/>
</dbReference>
<proteinExistence type="inferred from homology"/>
<evidence type="ECO:0000313" key="4">
    <source>
        <dbReference type="EMBL" id="ODV62096.1"/>
    </source>
</evidence>
<feature type="domain" description="DNA replication factor Cdt1 C-terminal" evidence="3">
    <location>
        <begin position="94"/>
        <end position="190"/>
    </location>
</feature>
<keyword evidence="2" id="KW-0131">Cell cycle</keyword>
<dbReference type="Gene3D" id="1.10.10.1420">
    <property type="entry name" value="DNA replication factor Cdt1, C-terminal WH domain"/>
    <property type="match status" value="1"/>
</dbReference>
<name>A0A1D2VKG3_9ASCO</name>
<reference evidence="5" key="1">
    <citation type="submission" date="2016-05" db="EMBL/GenBank/DDBJ databases">
        <title>Comparative genomics of biotechnologically important yeasts.</title>
        <authorList>
            <consortium name="DOE Joint Genome Institute"/>
            <person name="Riley R."/>
            <person name="Haridas S."/>
            <person name="Wolfe K.H."/>
            <person name="Lopes M.R."/>
            <person name="Hittinger C.T."/>
            <person name="Goker M."/>
            <person name="Salamov A."/>
            <person name="Wisecaver J."/>
            <person name="Long T.M."/>
            <person name="Aerts A.L."/>
            <person name="Barry K."/>
            <person name="Choi C."/>
            <person name="Clum A."/>
            <person name="Coughlan A.Y."/>
            <person name="Deshpande S."/>
            <person name="Douglass A.P."/>
            <person name="Hanson S.J."/>
            <person name="Klenk H.-P."/>
            <person name="Labutti K."/>
            <person name="Lapidus A."/>
            <person name="Lindquist E."/>
            <person name="Lipzen A."/>
            <person name="Meier-Kolthoff J.P."/>
            <person name="Ohm R.A."/>
            <person name="Otillar R.P."/>
            <person name="Pangilinan J."/>
            <person name="Peng Y."/>
            <person name="Rokas A."/>
            <person name="Rosa C.A."/>
            <person name="Scheuner C."/>
            <person name="Sibirny A.A."/>
            <person name="Slot J.C."/>
            <person name="Stielow J.B."/>
            <person name="Sun H."/>
            <person name="Kurtzman C.P."/>
            <person name="Blackwell M."/>
            <person name="Grigoriev I.V."/>
            <person name="Jeffries T.W."/>
        </authorList>
    </citation>
    <scope>NUCLEOTIDE SEQUENCE [LARGE SCALE GENOMIC DNA]</scope>
    <source>
        <strain evidence="5">DSM 1968</strain>
    </source>
</reference>
<gene>
    <name evidence="4" type="ORF">ASCRUDRAFT_69779</name>
</gene>
<dbReference type="AlphaFoldDB" id="A0A1D2VKG3"/>
<evidence type="ECO:0000256" key="2">
    <source>
        <dbReference type="ARBA" id="ARBA00023306"/>
    </source>
</evidence>
<accession>A0A1D2VKG3</accession>
<evidence type="ECO:0000256" key="1">
    <source>
        <dbReference type="ARBA" id="ARBA00008356"/>
    </source>
</evidence>
<keyword evidence="5" id="KW-1185">Reference proteome</keyword>
<dbReference type="Pfam" id="PF16679">
    <property type="entry name" value="CDT1_C"/>
    <property type="match status" value="1"/>
</dbReference>
<protein>
    <recommendedName>
        <fullName evidence="3">DNA replication factor Cdt1 C-terminal domain-containing protein</fullName>
    </recommendedName>
</protein>
<dbReference type="InParanoid" id="A0A1D2VKG3"/>
<evidence type="ECO:0000313" key="5">
    <source>
        <dbReference type="Proteomes" id="UP000095038"/>
    </source>
</evidence>